<evidence type="ECO:0000313" key="6">
    <source>
        <dbReference type="Proteomes" id="UP000176317"/>
    </source>
</evidence>
<dbReference type="SUPFAM" id="SSF51735">
    <property type="entry name" value="NAD(P)-binding Rossmann-fold domains"/>
    <property type="match status" value="1"/>
</dbReference>
<dbReference type="GO" id="GO:0008712">
    <property type="term" value="F:ADP-glyceromanno-heptose 6-epimerase activity"/>
    <property type="evidence" value="ECO:0007669"/>
    <property type="project" value="InterPro"/>
</dbReference>
<gene>
    <name evidence="5" type="ORF">A2164_03855</name>
</gene>
<comment type="caution">
    <text evidence="5">The sequence shown here is derived from an EMBL/GenBank/DDBJ whole genome shotgun (WGS) entry which is preliminary data.</text>
</comment>
<evidence type="ECO:0000256" key="2">
    <source>
        <dbReference type="ARBA" id="ARBA00023235"/>
    </source>
</evidence>
<evidence type="ECO:0000259" key="4">
    <source>
        <dbReference type="Pfam" id="PF01370"/>
    </source>
</evidence>
<name>A0A1F5G5D5_9BACT</name>
<organism evidence="5 6">
    <name type="scientific">Candidatus Curtissbacteria bacterium RBG_13_35_7</name>
    <dbReference type="NCBI Taxonomy" id="1797705"/>
    <lineage>
        <taxon>Bacteria</taxon>
        <taxon>Candidatus Curtissiibacteriota</taxon>
    </lineage>
</organism>
<dbReference type="PANTHER" id="PTHR43103:SF3">
    <property type="entry name" value="ADP-L-GLYCERO-D-MANNO-HEPTOSE-6-EPIMERASE"/>
    <property type="match status" value="1"/>
</dbReference>
<dbReference type="InterPro" id="IPR036291">
    <property type="entry name" value="NAD(P)-bd_dom_sf"/>
</dbReference>
<dbReference type="Gene3D" id="3.40.50.720">
    <property type="entry name" value="NAD(P)-binding Rossmann-like Domain"/>
    <property type="match status" value="1"/>
</dbReference>
<dbReference type="GO" id="GO:0050661">
    <property type="term" value="F:NADP binding"/>
    <property type="evidence" value="ECO:0007669"/>
    <property type="project" value="InterPro"/>
</dbReference>
<feature type="domain" description="NAD-dependent epimerase/dehydratase" evidence="4">
    <location>
        <begin position="4"/>
        <end position="227"/>
    </location>
</feature>
<dbReference type="NCBIfam" id="TIGR02197">
    <property type="entry name" value="heptose_epim"/>
    <property type="match status" value="1"/>
</dbReference>
<reference evidence="5 6" key="1">
    <citation type="journal article" date="2016" name="Nat. Commun.">
        <title>Thousands of microbial genomes shed light on interconnected biogeochemical processes in an aquifer system.</title>
        <authorList>
            <person name="Anantharaman K."/>
            <person name="Brown C.T."/>
            <person name="Hug L.A."/>
            <person name="Sharon I."/>
            <person name="Castelle C.J."/>
            <person name="Probst A.J."/>
            <person name="Thomas B.C."/>
            <person name="Singh A."/>
            <person name="Wilkins M.J."/>
            <person name="Karaoz U."/>
            <person name="Brodie E.L."/>
            <person name="Williams K.H."/>
            <person name="Hubbard S.S."/>
            <person name="Banfield J.F."/>
        </authorList>
    </citation>
    <scope>NUCLEOTIDE SEQUENCE [LARGE SCALE GENOMIC DNA]</scope>
</reference>
<evidence type="ECO:0000256" key="1">
    <source>
        <dbReference type="ARBA" id="ARBA00022857"/>
    </source>
</evidence>
<dbReference type="PANTHER" id="PTHR43103">
    <property type="entry name" value="NUCLEOSIDE-DIPHOSPHATE-SUGAR EPIMERASE"/>
    <property type="match status" value="1"/>
</dbReference>
<keyword evidence="3" id="KW-0119">Carbohydrate metabolism</keyword>
<keyword evidence="1" id="KW-0521">NADP</keyword>
<dbReference type="InterPro" id="IPR011912">
    <property type="entry name" value="Heptose_epim"/>
</dbReference>
<accession>A0A1F5G5D5</accession>
<dbReference type="Gene3D" id="3.90.25.10">
    <property type="entry name" value="UDP-galactose 4-epimerase, domain 1"/>
    <property type="match status" value="1"/>
</dbReference>
<dbReference type="InterPro" id="IPR001509">
    <property type="entry name" value="Epimerase_deHydtase"/>
</dbReference>
<dbReference type="Proteomes" id="UP000176317">
    <property type="component" value="Unassembled WGS sequence"/>
</dbReference>
<dbReference type="AlphaFoldDB" id="A0A1F5G5D5"/>
<keyword evidence="2" id="KW-0413">Isomerase</keyword>
<dbReference type="GO" id="GO:0005975">
    <property type="term" value="P:carbohydrate metabolic process"/>
    <property type="evidence" value="ECO:0007669"/>
    <property type="project" value="InterPro"/>
</dbReference>
<dbReference type="EMBL" id="MFAT01000007">
    <property type="protein sequence ID" value="OGD87059.1"/>
    <property type="molecule type" value="Genomic_DNA"/>
</dbReference>
<proteinExistence type="predicted"/>
<protein>
    <submittedName>
        <fullName evidence="5">ADP-glyceromanno-heptose 6-epimerase</fullName>
    </submittedName>
</protein>
<sequence length="299" mass="33676">MDNILITGGAGFIGSNLSLKLEDSDHKVTVIDNLSSGNFKNLKGFKGTFIKKDILDKSLPDKKFDIIFHLAAITDTTYNNDKEMLRQNTEGFKNILTLALKNNSKLIYASSASVYGNGKAPMAETQKPIPLNAYARSKLEIDNLASKFFNKMHIVGLRYFNVFGPGEKYKGKSASMILQLTNKMLSGQNPRLFRFGQQKRDFIYIKDVIQATLNAINAKMSGVYNVGTGTATSFNEIVKILNTCLNTDYQPLYFMNKKIDSYQKNTKADTLNSKRNLDFQANYKLPDAIKIYVDYIKKM</sequence>
<dbReference type="Pfam" id="PF01370">
    <property type="entry name" value="Epimerase"/>
    <property type="match status" value="1"/>
</dbReference>
<evidence type="ECO:0000313" key="5">
    <source>
        <dbReference type="EMBL" id="OGD87059.1"/>
    </source>
</evidence>
<evidence type="ECO:0000256" key="3">
    <source>
        <dbReference type="ARBA" id="ARBA00023277"/>
    </source>
</evidence>